<protein>
    <submittedName>
        <fullName evidence="4">2-desacetyl-2-hydroxyethyl bacteriochlorophyllide A dehydrogenase</fullName>
    </submittedName>
</protein>
<reference evidence="4 5" key="1">
    <citation type="submission" date="2018-05" db="EMBL/GenBank/DDBJ databases">
        <title>The Hungate 1000. A catalogue of reference genomes from the rumen microbiome.</title>
        <authorList>
            <person name="Kelly W."/>
        </authorList>
    </citation>
    <scope>NUCLEOTIDE SEQUENCE [LARGE SCALE GENOMIC DNA]</scope>
    <source>
        <strain evidence="4 5">NLAE-zl-C242</strain>
    </source>
</reference>
<sequence>MKAIVVEKPGTVLLKEVEKPEPPAGFVRVKVKSAAICATDLEVIDGNIPANYPLIPGHEWSGIVDSVGSAEDEAWIGKRVIGSNDVVCLKCDACRSGNWRYCSEFEEIGFRRNGAYAEYVIVPAYGLCELPGQVSFDHGALCEPLGVALGTLEKAGAKFGDTLMIMGAGSIGLCMLAAAKAMGIRRIVVCASTGKRLEEARNLGACATIETEKEDVVEVMKGLHPGGSDVVIDATGIESCIQNCLKIARKGGTVALAGYGRGKTMSIRMDDIHINNLRVVGAGNNWNMHKKAVSYMAEGLIDIESFVSKKLNLEEFEEGLAMVRSRPKGFIKAVFQF</sequence>
<comment type="caution">
    <text evidence="4">The sequence shown here is derived from an EMBL/GenBank/DDBJ whole genome shotgun (WGS) entry which is preliminary data.</text>
</comment>
<dbReference type="Proteomes" id="UP000245845">
    <property type="component" value="Unassembled WGS sequence"/>
</dbReference>
<feature type="domain" description="Alcohol dehydrogenase-like N-terminal" evidence="3">
    <location>
        <begin position="25"/>
        <end position="131"/>
    </location>
</feature>
<dbReference type="Gene3D" id="3.40.50.720">
    <property type="entry name" value="NAD(P)-binding Rossmann-like Domain"/>
    <property type="match status" value="1"/>
</dbReference>
<dbReference type="InterPro" id="IPR036291">
    <property type="entry name" value="NAD(P)-bd_dom_sf"/>
</dbReference>
<accession>A0A2Y9B8D8</accession>
<dbReference type="Pfam" id="PF00107">
    <property type="entry name" value="ADH_zinc_N"/>
    <property type="match status" value="1"/>
</dbReference>
<gene>
    <name evidence="4" type="ORF">A8806_101560</name>
</gene>
<dbReference type="InterPro" id="IPR013154">
    <property type="entry name" value="ADH-like_N"/>
</dbReference>
<dbReference type="PANTHER" id="PTHR43401">
    <property type="entry name" value="L-THREONINE 3-DEHYDROGENASE"/>
    <property type="match status" value="1"/>
</dbReference>
<keyword evidence="5" id="KW-1185">Reference proteome</keyword>
<evidence type="ECO:0000256" key="1">
    <source>
        <dbReference type="ARBA" id="ARBA00023002"/>
    </source>
</evidence>
<proteinExistence type="predicted"/>
<evidence type="ECO:0000313" key="5">
    <source>
        <dbReference type="Proteomes" id="UP000245845"/>
    </source>
</evidence>
<dbReference type="Pfam" id="PF08240">
    <property type="entry name" value="ADH_N"/>
    <property type="match status" value="1"/>
</dbReference>
<dbReference type="PANTHER" id="PTHR43401:SF2">
    <property type="entry name" value="L-THREONINE 3-DEHYDROGENASE"/>
    <property type="match status" value="1"/>
</dbReference>
<keyword evidence="1" id="KW-0560">Oxidoreductase</keyword>
<dbReference type="GO" id="GO:0016491">
    <property type="term" value="F:oxidoreductase activity"/>
    <property type="evidence" value="ECO:0007669"/>
    <property type="project" value="UniProtKB-KW"/>
</dbReference>
<dbReference type="InterPro" id="IPR013149">
    <property type="entry name" value="ADH-like_C"/>
</dbReference>
<dbReference type="InterPro" id="IPR050129">
    <property type="entry name" value="Zn_alcohol_dh"/>
</dbReference>
<organism evidence="4 5">
    <name type="scientific">Faecalicatena orotica</name>
    <dbReference type="NCBI Taxonomy" id="1544"/>
    <lineage>
        <taxon>Bacteria</taxon>
        <taxon>Bacillati</taxon>
        <taxon>Bacillota</taxon>
        <taxon>Clostridia</taxon>
        <taxon>Lachnospirales</taxon>
        <taxon>Lachnospiraceae</taxon>
        <taxon>Faecalicatena</taxon>
    </lineage>
</organism>
<evidence type="ECO:0000259" key="3">
    <source>
        <dbReference type="Pfam" id="PF08240"/>
    </source>
</evidence>
<dbReference type="RefSeq" id="WP_109729623.1">
    <property type="nucleotide sequence ID" value="NZ_BAAACK010000007.1"/>
</dbReference>
<evidence type="ECO:0000259" key="2">
    <source>
        <dbReference type="Pfam" id="PF00107"/>
    </source>
</evidence>
<feature type="domain" description="Alcohol dehydrogenase-like C-terminal" evidence="2">
    <location>
        <begin position="171"/>
        <end position="282"/>
    </location>
</feature>
<evidence type="ECO:0000313" key="4">
    <source>
        <dbReference type="EMBL" id="PWJ32272.1"/>
    </source>
</evidence>
<dbReference type="InterPro" id="IPR011032">
    <property type="entry name" value="GroES-like_sf"/>
</dbReference>
<dbReference type="SUPFAM" id="SSF50129">
    <property type="entry name" value="GroES-like"/>
    <property type="match status" value="1"/>
</dbReference>
<dbReference type="AlphaFoldDB" id="A0A2Y9B8D8"/>
<name>A0A2Y9B8D8_9FIRM</name>
<dbReference type="OrthoDB" id="9769198at2"/>
<dbReference type="EMBL" id="QGDL01000001">
    <property type="protein sequence ID" value="PWJ32272.1"/>
    <property type="molecule type" value="Genomic_DNA"/>
</dbReference>
<dbReference type="SUPFAM" id="SSF51735">
    <property type="entry name" value="NAD(P)-binding Rossmann-fold domains"/>
    <property type="match status" value="1"/>
</dbReference>
<dbReference type="Gene3D" id="3.90.180.10">
    <property type="entry name" value="Medium-chain alcohol dehydrogenases, catalytic domain"/>
    <property type="match status" value="1"/>
</dbReference>